<keyword evidence="10" id="KW-1185">Reference proteome</keyword>
<evidence type="ECO:0000313" key="9">
    <source>
        <dbReference type="EMBL" id="ROW05776.1"/>
    </source>
</evidence>
<accession>A0A423WQN9</accession>
<comment type="subcellular location">
    <subcellularLocation>
        <location evidence="1">Membrane</location>
        <topology evidence="1">Multi-pass membrane protein</topology>
    </subcellularLocation>
</comment>
<feature type="transmembrane region" description="Helical" evidence="7">
    <location>
        <begin position="123"/>
        <end position="149"/>
    </location>
</feature>
<dbReference type="PANTHER" id="PTHR33048:SF47">
    <property type="entry name" value="INTEGRAL MEMBRANE PROTEIN-RELATED"/>
    <property type="match status" value="1"/>
</dbReference>
<organism evidence="9 10">
    <name type="scientific">Cytospora schulzeri</name>
    <dbReference type="NCBI Taxonomy" id="448051"/>
    <lineage>
        <taxon>Eukaryota</taxon>
        <taxon>Fungi</taxon>
        <taxon>Dikarya</taxon>
        <taxon>Ascomycota</taxon>
        <taxon>Pezizomycotina</taxon>
        <taxon>Sordariomycetes</taxon>
        <taxon>Sordariomycetidae</taxon>
        <taxon>Diaporthales</taxon>
        <taxon>Cytosporaceae</taxon>
        <taxon>Cytospora</taxon>
    </lineage>
</organism>
<feature type="transmembrane region" description="Helical" evidence="7">
    <location>
        <begin position="7"/>
        <end position="32"/>
    </location>
</feature>
<dbReference type="PROSITE" id="PS51257">
    <property type="entry name" value="PROKAR_LIPOPROTEIN"/>
    <property type="match status" value="1"/>
</dbReference>
<feature type="region of interest" description="Disordered" evidence="6">
    <location>
        <begin position="261"/>
        <end position="281"/>
    </location>
</feature>
<comment type="similarity">
    <text evidence="5">Belongs to the SAT4 family.</text>
</comment>
<dbReference type="AlphaFoldDB" id="A0A423WQN9"/>
<evidence type="ECO:0000256" key="1">
    <source>
        <dbReference type="ARBA" id="ARBA00004141"/>
    </source>
</evidence>
<dbReference type="EMBL" id="LKEA01000012">
    <property type="protein sequence ID" value="ROW05776.1"/>
    <property type="molecule type" value="Genomic_DNA"/>
</dbReference>
<feature type="domain" description="Rhodopsin" evidence="8">
    <location>
        <begin position="50"/>
        <end position="153"/>
    </location>
</feature>
<gene>
    <name evidence="9" type="ORF">VMCG_05248</name>
</gene>
<dbReference type="InterPro" id="IPR052337">
    <property type="entry name" value="SAT4-like"/>
</dbReference>
<reference evidence="9 10" key="1">
    <citation type="submission" date="2015-09" db="EMBL/GenBank/DDBJ databases">
        <title>Host preference determinants of Valsa canker pathogens revealed by comparative genomics.</title>
        <authorList>
            <person name="Yin Z."/>
            <person name="Huang L."/>
        </authorList>
    </citation>
    <scope>NUCLEOTIDE SEQUENCE [LARGE SCALE GENOMIC DNA]</scope>
    <source>
        <strain evidence="9 10">03-1</strain>
    </source>
</reference>
<keyword evidence="2 7" id="KW-0812">Transmembrane</keyword>
<evidence type="ECO:0000259" key="8">
    <source>
        <dbReference type="Pfam" id="PF20684"/>
    </source>
</evidence>
<evidence type="ECO:0000256" key="4">
    <source>
        <dbReference type="ARBA" id="ARBA00023136"/>
    </source>
</evidence>
<evidence type="ECO:0000256" key="5">
    <source>
        <dbReference type="ARBA" id="ARBA00038359"/>
    </source>
</evidence>
<protein>
    <recommendedName>
        <fullName evidence="8">Rhodopsin domain-containing protein</fullName>
    </recommendedName>
</protein>
<evidence type="ECO:0000256" key="3">
    <source>
        <dbReference type="ARBA" id="ARBA00022989"/>
    </source>
</evidence>
<dbReference type="Pfam" id="PF20684">
    <property type="entry name" value="Fung_rhodopsin"/>
    <property type="match status" value="1"/>
</dbReference>
<dbReference type="GO" id="GO:0016020">
    <property type="term" value="C:membrane"/>
    <property type="evidence" value="ECO:0007669"/>
    <property type="project" value="UniProtKB-SubCell"/>
</dbReference>
<dbReference type="OrthoDB" id="5329176at2759"/>
<comment type="caution">
    <text evidence="9">The sequence shown here is derived from an EMBL/GenBank/DDBJ whole genome shotgun (WGS) entry which is preliminary data.</text>
</comment>
<dbReference type="PANTHER" id="PTHR33048">
    <property type="entry name" value="PTH11-LIKE INTEGRAL MEMBRANE PROTEIN (AFU_ORTHOLOGUE AFUA_5G11245)"/>
    <property type="match status" value="1"/>
</dbReference>
<feature type="transmembrane region" description="Helical" evidence="7">
    <location>
        <begin position="90"/>
        <end position="111"/>
    </location>
</feature>
<evidence type="ECO:0000256" key="7">
    <source>
        <dbReference type="SAM" id="Phobius"/>
    </source>
</evidence>
<keyword evidence="4 7" id="KW-0472">Membrane</keyword>
<keyword evidence="3 7" id="KW-1133">Transmembrane helix</keyword>
<feature type="transmembrane region" description="Helical" evidence="7">
    <location>
        <begin position="52"/>
        <end position="78"/>
    </location>
</feature>
<evidence type="ECO:0000313" key="10">
    <source>
        <dbReference type="Proteomes" id="UP000283895"/>
    </source>
</evidence>
<evidence type="ECO:0000256" key="2">
    <source>
        <dbReference type="ARBA" id="ARBA00022692"/>
    </source>
</evidence>
<sequence>MQGSMKYLIWFGFFAASAACLPGIPIGAYFSAPSPGQSWYGFMLSDKAWHGVYWGLVQSVLGILLDLYIFILPLPILYQLKMSKKKRIQVTAVFSTAFLAVIATVLSLVYRVLLYKDTNDQTWYLYALLLCTVVELNISIIVSSMPGFAKIMRLHGSKWISLASRWSKSSGTREKSNSNFIGQDLWKLDSLGTGPVEPATYLPQKPQALLLAYLPASHTPKTETSGPHGYYGSADAAYFPATHSQQPGTNISEGHYELMGSAPLERPAPRPHNPDSSWLTD</sequence>
<proteinExistence type="inferred from homology"/>
<dbReference type="InterPro" id="IPR049326">
    <property type="entry name" value="Rhodopsin_dom_fungi"/>
</dbReference>
<evidence type="ECO:0000256" key="6">
    <source>
        <dbReference type="SAM" id="MobiDB-lite"/>
    </source>
</evidence>
<name>A0A423WQN9_9PEZI</name>
<dbReference type="Proteomes" id="UP000283895">
    <property type="component" value="Unassembled WGS sequence"/>
</dbReference>